<evidence type="ECO:0000259" key="1">
    <source>
        <dbReference type="Pfam" id="PF04028"/>
    </source>
</evidence>
<dbReference type="AlphaFoldDB" id="A0A2J6WI84"/>
<organism evidence="2 3">
    <name type="scientific">Calditerrivibrio nitroreducens</name>
    <dbReference type="NCBI Taxonomy" id="477976"/>
    <lineage>
        <taxon>Bacteria</taxon>
        <taxon>Pseudomonadati</taxon>
        <taxon>Deferribacterota</taxon>
        <taxon>Deferribacteres</taxon>
        <taxon>Deferribacterales</taxon>
        <taxon>Calditerrivibrionaceae</taxon>
    </lineage>
</organism>
<comment type="caution">
    <text evidence="2">The sequence shown here is derived from an EMBL/GenBank/DDBJ whole genome shotgun (WGS) entry which is preliminary data.</text>
</comment>
<feature type="domain" description="DUF374" evidence="1">
    <location>
        <begin position="61"/>
        <end position="122"/>
    </location>
</feature>
<reference evidence="2 3" key="1">
    <citation type="submission" date="2018-01" db="EMBL/GenBank/DDBJ databases">
        <title>Metagenomic assembled genomes from two thermal pools in the Uzon Caldera, Kamchatka, Russia.</title>
        <authorList>
            <person name="Wilkins L."/>
            <person name="Ettinger C."/>
        </authorList>
    </citation>
    <scope>NUCLEOTIDE SEQUENCE [LARGE SCALE GENOMIC DNA]</scope>
    <source>
        <strain evidence="2">ZAV-05</strain>
    </source>
</reference>
<dbReference type="InterPro" id="IPR007172">
    <property type="entry name" value="DUF374"/>
</dbReference>
<evidence type="ECO:0000313" key="3">
    <source>
        <dbReference type="Proteomes" id="UP000242881"/>
    </source>
</evidence>
<name>A0A2J6WI84_9BACT</name>
<sequence>MKSLLVYIFVLITKLILKTIKYEVIGLDRYQELKASGKRVVFAIWHGQLALFYPMAHYSKSCGIVSRSRDGELAASVIKHFGFASVRGSSSKAGAIAIIEAEKYIKNGYDIVVTVDGPKGPRFSVKNGAIYISRRFNCPIIPVIVYINRYKMFKSWDRFTFPLPFANIKIFLGDPIIPNPDIKKDEIKKETESLRKIMLEMTEKYAKFYL</sequence>
<dbReference type="EMBL" id="PNIN01000058">
    <property type="protein sequence ID" value="PMP70098.1"/>
    <property type="molecule type" value="Genomic_DNA"/>
</dbReference>
<dbReference type="Proteomes" id="UP000242881">
    <property type="component" value="Unassembled WGS sequence"/>
</dbReference>
<dbReference type="Pfam" id="PF04028">
    <property type="entry name" value="DUF374"/>
    <property type="match status" value="1"/>
</dbReference>
<accession>A0A2J6WI84</accession>
<dbReference type="CDD" id="cd07983">
    <property type="entry name" value="LPLAT_DUF374-like"/>
    <property type="match status" value="1"/>
</dbReference>
<protein>
    <recommendedName>
        <fullName evidence="1">DUF374 domain-containing protein</fullName>
    </recommendedName>
</protein>
<gene>
    <name evidence="2" type="ORF">C0187_05995</name>
</gene>
<proteinExistence type="predicted"/>
<evidence type="ECO:0000313" key="2">
    <source>
        <dbReference type="EMBL" id="PMP70098.1"/>
    </source>
</evidence>